<evidence type="ECO:0000256" key="7">
    <source>
        <dbReference type="ARBA" id="ARBA00023027"/>
    </source>
</evidence>
<feature type="binding site" evidence="10">
    <location>
        <position position="155"/>
    </location>
    <ligand>
        <name>NAD(+)</name>
        <dbReference type="ChEBI" id="CHEBI:57540"/>
    </ligand>
</feature>
<dbReference type="GO" id="GO:0000166">
    <property type="term" value="F:nucleotide binding"/>
    <property type="evidence" value="ECO:0007669"/>
    <property type="project" value="UniProtKB-KW"/>
</dbReference>
<sequence length="364" mass="40441">MNRIKIHLDKRLSESHEICIGYDFQDRIGLLIAKDFPANRYVIVTDSNVSRLYGKAFLEILRELGLTVDLLEFFAGEGSKTMETTLELTSRLLKLGLDRHSLLIALGGGVVGDMTGFVASIYMRSVPFIQIPTTLMAQVDSSIGGKTAVNLPQGKNLLGTFYQPKRIFTDLKFLETLSDEEYLNGLAEIVKYGLIDEPGFFEQLEREVPALRARNREILETVIERSCRIKKGVVEIDEQESGFRRILNFGHTLGHALEAASNFTLAHGKAVALGMIAASRISVYAGFLSPEERDRIEALIGELGLPVRIPEGLSLPDALERLAMDKKKEGSELPFILLKKIGIPFISKEVETSLLEKILGEMTS</sequence>
<dbReference type="Gene3D" id="1.20.1090.10">
    <property type="entry name" value="Dehydroquinate synthase-like - alpha domain"/>
    <property type="match status" value="1"/>
</dbReference>
<keyword evidence="10" id="KW-0963">Cytoplasm</keyword>
<evidence type="ECO:0000256" key="8">
    <source>
        <dbReference type="ARBA" id="ARBA00023239"/>
    </source>
</evidence>
<dbReference type="Gene3D" id="3.40.50.1970">
    <property type="match status" value="1"/>
</dbReference>
<organism evidence="15 16">
    <name type="scientific">Syntrophus gentianae</name>
    <dbReference type="NCBI Taxonomy" id="43775"/>
    <lineage>
        <taxon>Bacteria</taxon>
        <taxon>Pseudomonadati</taxon>
        <taxon>Thermodesulfobacteriota</taxon>
        <taxon>Syntrophia</taxon>
        <taxon>Syntrophales</taxon>
        <taxon>Syntrophaceae</taxon>
        <taxon>Syntrophus</taxon>
    </lineage>
</organism>
<keyword evidence="7 10" id="KW-0520">NAD</keyword>
<feature type="domain" description="3-dehydroquinate synthase C-terminal" evidence="14">
    <location>
        <begin position="185"/>
        <end position="328"/>
    </location>
</feature>
<gene>
    <name evidence="10" type="primary">aroB</name>
    <name evidence="15" type="ORF">SAMN04489760_105129</name>
</gene>
<feature type="binding site" evidence="10">
    <location>
        <position position="267"/>
    </location>
    <ligand>
        <name>Zn(2+)</name>
        <dbReference type="ChEBI" id="CHEBI:29105"/>
    </ligand>
</feature>
<dbReference type="GO" id="GO:0009423">
    <property type="term" value="P:chorismate biosynthetic process"/>
    <property type="evidence" value="ECO:0007669"/>
    <property type="project" value="UniProtKB-UniRule"/>
</dbReference>
<evidence type="ECO:0000259" key="14">
    <source>
        <dbReference type="Pfam" id="PF24621"/>
    </source>
</evidence>
<keyword evidence="8 10" id="KW-0456">Lyase</keyword>
<dbReference type="GO" id="GO:0005737">
    <property type="term" value="C:cytoplasm"/>
    <property type="evidence" value="ECO:0007669"/>
    <property type="project" value="UniProtKB-SubCell"/>
</dbReference>
<dbReference type="Pfam" id="PF24621">
    <property type="entry name" value="DHQS_C"/>
    <property type="match status" value="1"/>
</dbReference>
<keyword evidence="12" id="KW-1133">Transmembrane helix</keyword>
<evidence type="ECO:0000256" key="12">
    <source>
        <dbReference type="SAM" id="Phobius"/>
    </source>
</evidence>
<comment type="cofactor">
    <cofactor evidence="2">
        <name>Zn(2+)</name>
        <dbReference type="ChEBI" id="CHEBI:29105"/>
    </cofactor>
</comment>
<comment type="caution">
    <text evidence="10">Lacks conserved residue(s) required for the propagation of feature annotation.</text>
</comment>
<dbReference type="RefSeq" id="WP_093882655.1">
    <property type="nucleotide sequence ID" value="NZ_FOBS01000005.1"/>
</dbReference>
<dbReference type="InterPro" id="IPR016037">
    <property type="entry name" value="DHQ_synth_AroB"/>
</dbReference>
<keyword evidence="12" id="KW-0472">Membrane</keyword>
<feature type="domain" description="3-dehydroquinate synthase N-terminal" evidence="13">
    <location>
        <begin position="74"/>
        <end position="182"/>
    </location>
</feature>
<dbReference type="UniPathway" id="UPA00053">
    <property type="reaction ID" value="UER00085"/>
</dbReference>
<dbReference type="EC" id="4.2.3.4" evidence="10 11"/>
<dbReference type="SUPFAM" id="SSF56796">
    <property type="entry name" value="Dehydroquinate synthase-like"/>
    <property type="match status" value="1"/>
</dbReference>
<feature type="binding site" evidence="10">
    <location>
        <begin position="109"/>
        <end position="113"/>
    </location>
    <ligand>
        <name>NAD(+)</name>
        <dbReference type="ChEBI" id="CHEBI:57540"/>
    </ligand>
</feature>
<dbReference type="InterPro" id="IPR030960">
    <property type="entry name" value="DHQS/DOIS_N"/>
</dbReference>
<keyword evidence="16" id="KW-1185">Reference proteome</keyword>
<dbReference type="HAMAP" id="MF_00110">
    <property type="entry name" value="DHQ_synthase"/>
    <property type="match status" value="1"/>
</dbReference>
<evidence type="ECO:0000256" key="1">
    <source>
        <dbReference type="ARBA" id="ARBA00001911"/>
    </source>
</evidence>
<comment type="pathway">
    <text evidence="10">Metabolic intermediate biosynthesis; chorismate biosynthesis; chorismate from D-erythrose 4-phosphate and phosphoenolpyruvate: step 2/7.</text>
</comment>
<dbReference type="GO" id="GO:0008652">
    <property type="term" value="P:amino acid biosynthetic process"/>
    <property type="evidence" value="ECO:0007669"/>
    <property type="project" value="UniProtKB-KW"/>
</dbReference>
<dbReference type="PANTHER" id="PTHR43622">
    <property type="entry name" value="3-DEHYDROQUINATE SYNTHASE"/>
    <property type="match status" value="1"/>
</dbReference>
<feature type="binding site" evidence="10">
    <location>
        <begin position="133"/>
        <end position="134"/>
    </location>
    <ligand>
        <name>NAD(+)</name>
        <dbReference type="ChEBI" id="CHEBI:57540"/>
    </ligand>
</feature>
<keyword evidence="5 10" id="KW-0547">Nucleotide-binding</keyword>
<evidence type="ECO:0000256" key="11">
    <source>
        <dbReference type="NCBIfam" id="TIGR01357"/>
    </source>
</evidence>
<proteinExistence type="inferred from homology"/>
<keyword evidence="9 10" id="KW-0170">Cobalt</keyword>
<name>A0A1H7W3J7_9BACT</name>
<keyword evidence="4 10" id="KW-0479">Metal-binding</keyword>
<feature type="binding site" evidence="10">
    <location>
        <position position="188"/>
    </location>
    <ligand>
        <name>Zn(2+)</name>
        <dbReference type="ChEBI" id="CHEBI:29105"/>
    </ligand>
</feature>
<comment type="cofactor">
    <cofactor evidence="10">
        <name>Co(2+)</name>
        <dbReference type="ChEBI" id="CHEBI:48828"/>
    </cofactor>
    <cofactor evidence="10">
        <name>Zn(2+)</name>
        <dbReference type="ChEBI" id="CHEBI:29105"/>
    </cofactor>
    <text evidence="10">Binds 1 divalent metal cation per subunit. Can use either Co(2+) or Zn(2+).</text>
</comment>
<evidence type="ECO:0000256" key="6">
    <source>
        <dbReference type="ARBA" id="ARBA00022833"/>
    </source>
</evidence>
<dbReference type="GO" id="GO:0046872">
    <property type="term" value="F:metal ion binding"/>
    <property type="evidence" value="ECO:0007669"/>
    <property type="project" value="UniProtKB-KW"/>
</dbReference>
<keyword evidence="10" id="KW-0057">Aromatic amino acid biosynthesis</keyword>
<dbReference type="FunFam" id="3.40.50.1970:FF:000007">
    <property type="entry name" value="Pentafunctional AROM polypeptide"/>
    <property type="match status" value="1"/>
</dbReference>
<feature type="binding site" evidence="10">
    <location>
        <position position="146"/>
    </location>
    <ligand>
        <name>NAD(+)</name>
        <dbReference type="ChEBI" id="CHEBI:57540"/>
    </ligand>
</feature>
<dbReference type="GO" id="GO:0009073">
    <property type="term" value="P:aromatic amino acid family biosynthetic process"/>
    <property type="evidence" value="ECO:0007669"/>
    <property type="project" value="UniProtKB-KW"/>
</dbReference>
<comment type="function">
    <text evidence="3 10">Catalyzes the conversion of 3-deoxy-D-arabino-heptulosonate 7-phosphate (DAHP) to dehydroquinate (DHQ).</text>
</comment>
<feature type="binding site" evidence="10">
    <location>
        <position position="251"/>
    </location>
    <ligand>
        <name>Zn(2+)</name>
        <dbReference type="ChEBI" id="CHEBI:29105"/>
    </ligand>
</feature>
<evidence type="ECO:0000256" key="10">
    <source>
        <dbReference type="HAMAP-Rule" id="MF_00110"/>
    </source>
</evidence>
<keyword evidence="12" id="KW-0812">Transmembrane</keyword>
<dbReference type="PIRSF" id="PIRSF001455">
    <property type="entry name" value="DHQ_synth"/>
    <property type="match status" value="1"/>
</dbReference>
<dbReference type="NCBIfam" id="TIGR01357">
    <property type="entry name" value="aroB"/>
    <property type="match status" value="1"/>
</dbReference>
<comment type="subcellular location">
    <subcellularLocation>
        <location evidence="10">Cytoplasm</location>
    </subcellularLocation>
</comment>
<dbReference type="InterPro" id="IPR056179">
    <property type="entry name" value="DHQS_C"/>
</dbReference>
<accession>A0A1H7W3J7</accession>
<dbReference type="EMBL" id="FOBS01000005">
    <property type="protein sequence ID" value="SEM15625.1"/>
    <property type="molecule type" value="Genomic_DNA"/>
</dbReference>
<dbReference type="STRING" id="43775.SAMN04489760_105129"/>
<protein>
    <recommendedName>
        <fullName evidence="10 11">3-dehydroquinate synthase</fullName>
        <shortName evidence="10">DHQS</shortName>
        <ecNumber evidence="10 11">4.2.3.4</ecNumber>
    </recommendedName>
</protein>
<reference evidence="15 16" key="1">
    <citation type="submission" date="2016-10" db="EMBL/GenBank/DDBJ databases">
        <authorList>
            <person name="de Groot N.N."/>
        </authorList>
    </citation>
    <scope>NUCLEOTIDE SEQUENCE [LARGE SCALE GENOMIC DNA]</scope>
    <source>
        <strain evidence="15 16">DSM 8423</strain>
    </source>
</reference>
<feature type="binding site" evidence="10">
    <location>
        <begin position="173"/>
        <end position="176"/>
    </location>
    <ligand>
        <name>NAD(+)</name>
        <dbReference type="ChEBI" id="CHEBI:57540"/>
    </ligand>
</feature>
<evidence type="ECO:0000256" key="3">
    <source>
        <dbReference type="ARBA" id="ARBA00003485"/>
    </source>
</evidence>
<dbReference type="OrthoDB" id="9806583at2"/>
<comment type="catalytic activity">
    <reaction evidence="10">
        <text>7-phospho-2-dehydro-3-deoxy-D-arabino-heptonate = 3-dehydroquinate + phosphate</text>
        <dbReference type="Rhea" id="RHEA:21968"/>
        <dbReference type="ChEBI" id="CHEBI:32364"/>
        <dbReference type="ChEBI" id="CHEBI:43474"/>
        <dbReference type="ChEBI" id="CHEBI:58394"/>
        <dbReference type="EC" id="4.2.3.4"/>
    </reaction>
</comment>
<keyword evidence="6 10" id="KW-0862">Zinc</keyword>
<dbReference type="InterPro" id="IPR050071">
    <property type="entry name" value="Dehydroquinate_synthase"/>
</dbReference>
<evidence type="ECO:0000256" key="9">
    <source>
        <dbReference type="ARBA" id="ARBA00023285"/>
    </source>
</evidence>
<dbReference type="InterPro" id="IPR030963">
    <property type="entry name" value="DHQ_synth_fam"/>
</dbReference>
<evidence type="ECO:0000256" key="4">
    <source>
        <dbReference type="ARBA" id="ARBA00022723"/>
    </source>
</evidence>
<comment type="similarity">
    <text evidence="10">Belongs to the sugar phosphate cyclases superfamily. Dehydroquinate synthase family.</text>
</comment>
<dbReference type="PANTHER" id="PTHR43622:SF1">
    <property type="entry name" value="3-DEHYDROQUINATE SYNTHASE"/>
    <property type="match status" value="1"/>
</dbReference>
<evidence type="ECO:0000256" key="5">
    <source>
        <dbReference type="ARBA" id="ARBA00022741"/>
    </source>
</evidence>
<keyword evidence="10" id="KW-0028">Amino-acid biosynthesis</keyword>
<dbReference type="Pfam" id="PF01761">
    <property type="entry name" value="DHQ_synthase"/>
    <property type="match status" value="1"/>
</dbReference>
<dbReference type="GO" id="GO:0003856">
    <property type="term" value="F:3-dehydroquinate synthase activity"/>
    <property type="evidence" value="ECO:0007669"/>
    <property type="project" value="UniProtKB-UniRule"/>
</dbReference>
<dbReference type="Proteomes" id="UP000198744">
    <property type="component" value="Unassembled WGS sequence"/>
</dbReference>
<feature type="transmembrane region" description="Helical" evidence="12">
    <location>
        <begin position="101"/>
        <end position="123"/>
    </location>
</feature>
<evidence type="ECO:0000256" key="2">
    <source>
        <dbReference type="ARBA" id="ARBA00001947"/>
    </source>
</evidence>
<evidence type="ECO:0000259" key="13">
    <source>
        <dbReference type="Pfam" id="PF01761"/>
    </source>
</evidence>
<evidence type="ECO:0000313" key="15">
    <source>
        <dbReference type="EMBL" id="SEM15625.1"/>
    </source>
</evidence>
<dbReference type="CDD" id="cd08195">
    <property type="entry name" value="DHQS"/>
    <property type="match status" value="1"/>
</dbReference>
<comment type="cofactor">
    <cofactor evidence="1 10">
        <name>NAD(+)</name>
        <dbReference type="ChEBI" id="CHEBI:57540"/>
    </cofactor>
</comment>
<dbReference type="AlphaFoldDB" id="A0A1H7W3J7"/>
<evidence type="ECO:0000313" key="16">
    <source>
        <dbReference type="Proteomes" id="UP000198744"/>
    </source>
</evidence>